<feature type="region of interest" description="Disordered" evidence="2">
    <location>
        <begin position="958"/>
        <end position="1078"/>
    </location>
</feature>
<evidence type="ECO:0000313" key="5">
    <source>
        <dbReference type="Proteomes" id="UP001497525"/>
    </source>
</evidence>
<keyword evidence="1" id="KW-0863">Zinc-finger</keyword>
<feature type="compositionally biased region" description="Basic and acidic residues" evidence="2">
    <location>
        <begin position="1113"/>
        <end position="1126"/>
    </location>
</feature>
<proteinExistence type="predicted"/>
<dbReference type="SUPFAM" id="SSF57667">
    <property type="entry name" value="beta-beta-alpha zinc fingers"/>
    <property type="match status" value="2"/>
</dbReference>
<reference evidence="4" key="1">
    <citation type="submission" date="2024-06" db="EMBL/GenBank/DDBJ databases">
        <authorList>
            <person name="Liu X."/>
            <person name="Lenzi L."/>
            <person name="Haldenby T S."/>
            <person name="Uol C."/>
        </authorList>
    </citation>
    <scope>NUCLEOTIDE SEQUENCE</scope>
</reference>
<keyword evidence="1" id="KW-0862">Zinc</keyword>
<dbReference type="GO" id="GO:0045944">
    <property type="term" value="P:positive regulation of transcription by RNA polymerase II"/>
    <property type="evidence" value="ECO:0007669"/>
    <property type="project" value="TreeGrafter"/>
</dbReference>
<feature type="region of interest" description="Disordered" evidence="2">
    <location>
        <begin position="284"/>
        <end position="322"/>
    </location>
</feature>
<evidence type="ECO:0000313" key="4">
    <source>
        <dbReference type="EMBL" id="CAL5129967.1"/>
    </source>
</evidence>
<sequence>MEDNHSSYSRPPLFRFGITCERRIFQGEAPICPSKRDKNTSPNSAQMLSNCLTQPHMSSSILRMDEVEKTRSADNNRYSKSTPHKISPNAIVNYIPPGLSCGAEFPDNKPAVYALGRFGVGHVWGPYLIHLSPEFRQRLKSLDDCSPNLTCTVAVKNTGDNIDVSTVVLGEEHTWIKLLYETGLRSKNSDSNVDLLLDPCKSPLPANGGGPLAQHSASGSVANLKSFSSPMQDLSTNASPGPIVTPKRDKKCSYCGISFSNLDTLSAHMTHYCSRRPQIACVSTNESSPPLNSPGVSETGSTVSKSGPITSPGSRPNLNRHSNTRASHVAVPVVGLPSVSTYCPSNHLFPIGQTSNPKLTAVPLLDSLHDENGTPNLYGVQEPPKAPAGPFSPDAVNSLRSSLTAALLPYAAGLLPTSGLSLPTIPRVTPPLLPTTAANFISTFLPRSTSASASPPISKTVLPESSIPLALDMQSQTSSITSSVSLRNALPSNAPEVLNGLLNTPIYCSECQRFFASQYLYTCHLQMSCRLLNMKENEGTGSRRTDGDIARLTPSELSVAAMNLGLVLAAPLVTNNGLQYVPVHPECGLIVQNPKTTVSNCIPAAPVIVDSATNSTTGAPTVKNAWTKGCPNQEDFDRSTAGNQKNLSAVLDLSLNQHPLVIDTQTQTISPSQLREDQECTVPVNPSAKCDTIANEKNGSQQRSPTERTDKQNATCSHLPSMLSTQEGIYPTIIQLFSQLLAAALDPTVRNQRTKPISSPKFSDSEVGLSSPLSLAQIVQLLNCFQTPAVDTHPPNTPIQHHVNNIPTSMSSGVSVADLLAVPKQTCDKLQNTALNFVNPVPTSHLPLEQPSILNSLPTIPGMIPAIHLLNSVYNTTLFCDPNVPVNEQIATSLGRRFTPANLHELPNDRPTTPPQSPQTNVNRPYLCRFCQTRFQALTTFQAHQQYYCQARKETVKNVSNPPANNSVQKITVTQGGGTASSHATSPVPAKRRRVLPGSPSSSGDNHGQHVRQQSSGSLSAIPSSNVSSNSGSGDEAETTRTLNSPTQKSLSRPNEPFVDGKKGPNDADPSGPQWESCGNSELRCSACGYIGQTPRGMKMHRRLHECNGSSVREAKSSSRLQERADYSTQDSEQPDPMIDEQQNISNSKDSSAYCQEDAVKTEPL</sequence>
<dbReference type="InterPro" id="IPR039746">
    <property type="entry name" value="FOG"/>
</dbReference>
<dbReference type="EMBL" id="CAXLJL010000057">
    <property type="protein sequence ID" value="CAL5129967.1"/>
    <property type="molecule type" value="Genomic_DNA"/>
</dbReference>
<dbReference type="InterPro" id="IPR036236">
    <property type="entry name" value="Znf_C2H2_sf"/>
</dbReference>
<feature type="compositionally biased region" description="Polar residues" evidence="2">
    <location>
        <begin position="1040"/>
        <end position="1053"/>
    </location>
</feature>
<dbReference type="GO" id="GO:0061629">
    <property type="term" value="F:RNA polymerase II-specific DNA-binding transcription factor binding"/>
    <property type="evidence" value="ECO:0007669"/>
    <property type="project" value="InterPro"/>
</dbReference>
<dbReference type="GO" id="GO:0000122">
    <property type="term" value="P:negative regulation of transcription by RNA polymerase II"/>
    <property type="evidence" value="ECO:0007669"/>
    <property type="project" value="TreeGrafter"/>
</dbReference>
<feature type="compositionally biased region" description="Polar residues" evidence="2">
    <location>
        <begin position="958"/>
        <end position="985"/>
    </location>
</feature>
<dbReference type="InterPro" id="IPR013087">
    <property type="entry name" value="Znf_C2H2_type"/>
</dbReference>
<dbReference type="GO" id="GO:0008270">
    <property type="term" value="F:zinc ion binding"/>
    <property type="evidence" value="ECO:0007669"/>
    <property type="project" value="UniProtKB-KW"/>
</dbReference>
<dbReference type="GO" id="GO:0005634">
    <property type="term" value="C:nucleus"/>
    <property type="evidence" value="ECO:0007669"/>
    <property type="project" value="TreeGrafter"/>
</dbReference>
<feature type="compositionally biased region" description="Polar residues" evidence="2">
    <location>
        <begin position="695"/>
        <end position="704"/>
    </location>
</feature>
<organism evidence="4 5">
    <name type="scientific">Calicophoron daubneyi</name>
    <name type="common">Rumen fluke</name>
    <name type="synonym">Paramphistomum daubneyi</name>
    <dbReference type="NCBI Taxonomy" id="300641"/>
    <lineage>
        <taxon>Eukaryota</taxon>
        <taxon>Metazoa</taxon>
        <taxon>Spiralia</taxon>
        <taxon>Lophotrochozoa</taxon>
        <taxon>Platyhelminthes</taxon>
        <taxon>Trematoda</taxon>
        <taxon>Digenea</taxon>
        <taxon>Plagiorchiida</taxon>
        <taxon>Pronocephalata</taxon>
        <taxon>Paramphistomoidea</taxon>
        <taxon>Paramphistomidae</taxon>
        <taxon>Calicophoron</taxon>
    </lineage>
</organism>
<comment type="caution">
    <text evidence="4">The sequence shown here is derived from an EMBL/GenBank/DDBJ whole genome shotgun (WGS) entry which is preliminary data.</text>
</comment>
<dbReference type="PANTHER" id="PTHR12958">
    <property type="entry name" value="FRIEND OF GATA2-RELATED"/>
    <property type="match status" value="1"/>
</dbReference>
<dbReference type="Proteomes" id="UP001497525">
    <property type="component" value="Unassembled WGS sequence"/>
</dbReference>
<dbReference type="AlphaFoldDB" id="A0AAV2T346"/>
<evidence type="ECO:0000256" key="2">
    <source>
        <dbReference type="SAM" id="MobiDB-lite"/>
    </source>
</evidence>
<dbReference type="GO" id="GO:0030154">
    <property type="term" value="P:cell differentiation"/>
    <property type="evidence" value="ECO:0007669"/>
    <property type="project" value="TreeGrafter"/>
</dbReference>
<feature type="compositionally biased region" description="Polar residues" evidence="2">
    <location>
        <begin position="1141"/>
        <end position="1154"/>
    </location>
</feature>
<evidence type="ECO:0000256" key="1">
    <source>
        <dbReference type="PROSITE-ProRule" id="PRU00042"/>
    </source>
</evidence>
<gene>
    <name evidence="4" type="ORF">CDAUBV1_LOCUS1419</name>
</gene>
<feature type="compositionally biased region" description="Polar residues" evidence="2">
    <location>
        <begin position="999"/>
        <end position="1017"/>
    </location>
</feature>
<accession>A0AAV2T346</accession>
<feature type="domain" description="C2H2-type" evidence="3">
    <location>
        <begin position="250"/>
        <end position="277"/>
    </location>
</feature>
<evidence type="ECO:0000259" key="3">
    <source>
        <dbReference type="PROSITE" id="PS50157"/>
    </source>
</evidence>
<feature type="region of interest" description="Disordered" evidence="2">
    <location>
        <begin position="1107"/>
        <end position="1165"/>
    </location>
</feature>
<dbReference type="SMART" id="SM00355">
    <property type="entry name" value="ZnF_C2H2"/>
    <property type="match status" value="3"/>
</dbReference>
<dbReference type="PANTHER" id="PTHR12958:SF3">
    <property type="entry name" value="ZINC FINGER PROTEIN USH"/>
    <property type="match status" value="1"/>
</dbReference>
<feature type="compositionally biased region" description="Low complexity" evidence="2">
    <location>
        <begin position="1018"/>
        <end position="1033"/>
    </location>
</feature>
<feature type="region of interest" description="Disordered" evidence="2">
    <location>
        <begin position="668"/>
        <end position="715"/>
    </location>
</feature>
<keyword evidence="1" id="KW-0479">Metal-binding</keyword>
<feature type="region of interest" description="Disordered" evidence="2">
    <location>
        <begin position="901"/>
        <end position="923"/>
    </location>
</feature>
<protein>
    <recommendedName>
        <fullName evidence="3">C2H2-type domain-containing protein</fullName>
    </recommendedName>
</protein>
<name>A0AAV2T346_CALDB</name>
<dbReference type="GO" id="GO:0007507">
    <property type="term" value="P:heart development"/>
    <property type="evidence" value="ECO:0007669"/>
    <property type="project" value="TreeGrafter"/>
</dbReference>
<dbReference type="PROSITE" id="PS50157">
    <property type="entry name" value="ZINC_FINGER_C2H2_2"/>
    <property type="match status" value="1"/>
</dbReference>